<evidence type="ECO:0000313" key="12">
    <source>
        <dbReference type="Proteomes" id="UP001166674"/>
    </source>
</evidence>
<dbReference type="AlphaFoldDB" id="A0AA41N279"/>
<organism evidence="11 12">
    <name type="scientific">Sciurus carolinensis</name>
    <name type="common">Eastern gray squirrel</name>
    <dbReference type="NCBI Taxonomy" id="30640"/>
    <lineage>
        <taxon>Eukaryota</taxon>
        <taxon>Metazoa</taxon>
        <taxon>Chordata</taxon>
        <taxon>Craniata</taxon>
        <taxon>Vertebrata</taxon>
        <taxon>Euteleostomi</taxon>
        <taxon>Mammalia</taxon>
        <taxon>Eutheria</taxon>
        <taxon>Euarchontoglires</taxon>
        <taxon>Glires</taxon>
        <taxon>Rodentia</taxon>
        <taxon>Sciuromorpha</taxon>
        <taxon>Sciuridae</taxon>
        <taxon>Sciurinae</taxon>
        <taxon>Sciurini</taxon>
        <taxon>Sciurus</taxon>
    </lineage>
</organism>
<dbReference type="Gene3D" id="1.20.1070.10">
    <property type="entry name" value="Rhodopsin 7-helix transmembrane proteins"/>
    <property type="match status" value="1"/>
</dbReference>
<dbReference type="InterPro" id="IPR000725">
    <property type="entry name" value="Olfact_rcpt"/>
</dbReference>
<evidence type="ECO:0000256" key="8">
    <source>
        <dbReference type="ARBA" id="ARBA00023170"/>
    </source>
</evidence>
<feature type="transmembrane region" description="Helical" evidence="10">
    <location>
        <begin position="91"/>
        <end position="111"/>
    </location>
</feature>
<dbReference type="SUPFAM" id="SSF81321">
    <property type="entry name" value="Family A G protein-coupled receptor-like"/>
    <property type="match status" value="1"/>
</dbReference>
<keyword evidence="9" id="KW-0807">Transducer</keyword>
<evidence type="ECO:0000256" key="6">
    <source>
        <dbReference type="ARBA" id="ARBA00023040"/>
    </source>
</evidence>
<keyword evidence="5 10" id="KW-1133">Transmembrane helix</keyword>
<dbReference type="Pfam" id="PF13853">
    <property type="entry name" value="7tm_4"/>
    <property type="match status" value="1"/>
</dbReference>
<evidence type="ECO:0000256" key="5">
    <source>
        <dbReference type="ARBA" id="ARBA00022989"/>
    </source>
</evidence>
<keyword evidence="7 10" id="KW-0472">Membrane</keyword>
<evidence type="ECO:0000313" key="11">
    <source>
        <dbReference type="EMBL" id="MBZ3882381.1"/>
    </source>
</evidence>
<evidence type="ECO:0000256" key="4">
    <source>
        <dbReference type="ARBA" id="ARBA00022725"/>
    </source>
</evidence>
<dbReference type="Proteomes" id="UP001166674">
    <property type="component" value="Unassembled WGS sequence"/>
</dbReference>
<protein>
    <submittedName>
        <fullName evidence="11">Olfactory receptor 5D16</fullName>
    </submittedName>
</protein>
<comment type="subcellular location">
    <subcellularLocation>
        <location evidence="1">Membrane</location>
        <topology evidence="1">Multi-pass membrane protein</topology>
    </subcellularLocation>
</comment>
<keyword evidence="8 11" id="KW-0675">Receptor</keyword>
<keyword evidence="6" id="KW-0297">G-protein coupled receptor</keyword>
<accession>A0AA41N279</accession>
<evidence type="ECO:0000256" key="2">
    <source>
        <dbReference type="ARBA" id="ARBA00022606"/>
    </source>
</evidence>
<gene>
    <name evidence="11" type="ORF">SUZIE_167655</name>
</gene>
<evidence type="ECO:0000256" key="10">
    <source>
        <dbReference type="SAM" id="Phobius"/>
    </source>
</evidence>
<dbReference type="PRINTS" id="PR00245">
    <property type="entry name" value="OLFACTORYR"/>
</dbReference>
<keyword evidence="2" id="KW-0716">Sensory transduction</keyword>
<evidence type="ECO:0000256" key="9">
    <source>
        <dbReference type="ARBA" id="ARBA00023224"/>
    </source>
</evidence>
<comment type="caution">
    <text evidence="11">The sequence shown here is derived from an EMBL/GenBank/DDBJ whole genome shotgun (WGS) entry which is preliminary data.</text>
</comment>
<name>A0AA41N279_SCICA</name>
<proteinExistence type="predicted"/>
<sequence>MGWPLFLDNHIFACATILLWIRPHDHFGCEYSAIISVSCSDSFFSQMVCLVISIFSEAYSLLITLASYIFIVVIVIRMPSKGGLCKAFSTCTSHLTAISIFHGIILLLYYVPHSRNPWLLVKVATALSAVMIPMLNPQIYSLRNKDVKRH</sequence>
<dbReference type="GO" id="GO:0004984">
    <property type="term" value="F:olfactory receptor activity"/>
    <property type="evidence" value="ECO:0007669"/>
    <property type="project" value="InterPro"/>
</dbReference>
<dbReference type="EMBL" id="JAATJV010381810">
    <property type="protein sequence ID" value="MBZ3882381.1"/>
    <property type="molecule type" value="Genomic_DNA"/>
</dbReference>
<keyword evidence="3 10" id="KW-0812">Transmembrane</keyword>
<keyword evidence="12" id="KW-1185">Reference proteome</keyword>
<dbReference type="PANTHER" id="PTHR48018">
    <property type="entry name" value="OLFACTORY RECEPTOR"/>
    <property type="match status" value="1"/>
</dbReference>
<keyword evidence="4" id="KW-0552">Olfaction</keyword>
<feature type="transmembrane region" description="Helical" evidence="10">
    <location>
        <begin position="61"/>
        <end position="79"/>
    </location>
</feature>
<evidence type="ECO:0000256" key="7">
    <source>
        <dbReference type="ARBA" id="ARBA00023136"/>
    </source>
</evidence>
<reference evidence="11" key="1">
    <citation type="submission" date="2020-03" db="EMBL/GenBank/DDBJ databases">
        <title>Studies in the Genomics of Life Span.</title>
        <authorList>
            <person name="Glass D."/>
        </authorList>
    </citation>
    <scope>NUCLEOTIDE SEQUENCE</scope>
    <source>
        <strain evidence="11">SUZIE</strain>
        <tissue evidence="11">Muscle</tissue>
    </source>
</reference>
<dbReference type="GO" id="GO:0016020">
    <property type="term" value="C:membrane"/>
    <property type="evidence" value="ECO:0007669"/>
    <property type="project" value="UniProtKB-SubCell"/>
</dbReference>
<evidence type="ECO:0000256" key="1">
    <source>
        <dbReference type="ARBA" id="ARBA00004141"/>
    </source>
</evidence>
<dbReference type="GO" id="GO:0004930">
    <property type="term" value="F:G protein-coupled receptor activity"/>
    <property type="evidence" value="ECO:0007669"/>
    <property type="project" value="UniProtKB-KW"/>
</dbReference>
<feature type="transmembrane region" description="Helical" evidence="10">
    <location>
        <begin position="117"/>
        <end position="135"/>
    </location>
</feature>
<evidence type="ECO:0000256" key="3">
    <source>
        <dbReference type="ARBA" id="ARBA00022692"/>
    </source>
</evidence>